<dbReference type="AlphaFoldDB" id="A0A0F9FRQ8"/>
<proteinExistence type="predicted"/>
<organism evidence="1">
    <name type="scientific">marine sediment metagenome</name>
    <dbReference type="NCBI Taxonomy" id="412755"/>
    <lineage>
        <taxon>unclassified sequences</taxon>
        <taxon>metagenomes</taxon>
        <taxon>ecological metagenomes</taxon>
    </lineage>
</organism>
<dbReference type="EMBL" id="LAZR01031449">
    <property type="protein sequence ID" value="KKL53727.1"/>
    <property type="molecule type" value="Genomic_DNA"/>
</dbReference>
<gene>
    <name evidence="1" type="ORF">LCGC14_2272560</name>
</gene>
<accession>A0A0F9FRQ8</accession>
<evidence type="ECO:0000313" key="1">
    <source>
        <dbReference type="EMBL" id="KKL53727.1"/>
    </source>
</evidence>
<comment type="caution">
    <text evidence="1">The sequence shown here is derived from an EMBL/GenBank/DDBJ whole genome shotgun (WGS) entry which is preliminary data.</text>
</comment>
<sequence length="94" mass="11067">MPDDQETRYEEMVLELETIVAPLDDRLAEVYMTKACLTAKLEYIQGHEDWESRIVPIWDDNPVDVRIEILGRGLEILREEFERAQKKGLIYSLN</sequence>
<protein>
    <submittedName>
        <fullName evidence="1">Uncharacterized protein</fullName>
    </submittedName>
</protein>
<reference evidence="1" key="1">
    <citation type="journal article" date="2015" name="Nature">
        <title>Complex archaea that bridge the gap between prokaryotes and eukaryotes.</title>
        <authorList>
            <person name="Spang A."/>
            <person name="Saw J.H."/>
            <person name="Jorgensen S.L."/>
            <person name="Zaremba-Niedzwiedzka K."/>
            <person name="Martijn J."/>
            <person name="Lind A.E."/>
            <person name="van Eijk R."/>
            <person name="Schleper C."/>
            <person name="Guy L."/>
            <person name="Ettema T.J."/>
        </authorList>
    </citation>
    <scope>NUCLEOTIDE SEQUENCE</scope>
</reference>
<name>A0A0F9FRQ8_9ZZZZ</name>